<proteinExistence type="predicted"/>
<reference evidence="2 3" key="1">
    <citation type="submission" date="2017-02" db="EMBL/GenBank/DDBJ databases">
        <title>The new phylogeny of genus Mycobacterium.</title>
        <authorList>
            <person name="Tortoli E."/>
            <person name="Trovato A."/>
            <person name="Cirillo D.M."/>
        </authorList>
    </citation>
    <scope>NUCLEOTIDE SEQUENCE [LARGE SCALE GENOMIC DNA]</scope>
    <source>
        <strain evidence="2 3">RW6</strain>
    </source>
</reference>
<dbReference type="RefSeq" id="WP_083170199.1">
    <property type="nucleotide sequence ID" value="NZ_MVHF01000058.1"/>
</dbReference>
<keyword evidence="3" id="KW-1185">Reference proteome</keyword>
<keyword evidence="1" id="KW-0472">Membrane</keyword>
<evidence type="ECO:0000313" key="3">
    <source>
        <dbReference type="Proteomes" id="UP000192448"/>
    </source>
</evidence>
<feature type="transmembrane region" description="Helical" evidence="1">
    <location>
        <begin position="41"/>
        <end position="62"/>
    </location>
</feature>
<organism evidence="2 3">
    <name type="scientific">Mycobacterium aquaticum</name>
    <dbReference type="NCBI Taxonomy" id="1927124"/>
    <lineage>
        <taxon>Bacteria</taxon>
        <taxon>Bacillati</taxon>
        <taxon>Actinomycetota</taxon>
        <taxon>Actinomycetes</taxon>
        <taxon>Mycobacteriales</taxon>
        <taxon>Mycobacteriaceae</taxon>
        <taxon>Mycobacterium</taxon>
    </lineage>
</organism>
<keyword evidence="1" id="KW-1133">Transmembrane helix</keyword>
<keyword evidence="1" id="KW-0812">Transmembrane</keyword>
<dbReference type="STRING" id="1927124.BST13_34420"/>
<dbReference type="Proteomes" id="UP000192448">
    <property type="component" value="Unassembled WGS sequence"/>
</dbReference>
<sequence>MTPSFPRWILQEARRTWQQASTATKLKIDLLLLSVVLAERLLPPSITVLGAGLFLTYMYRLYRRSMNQMAREDDSQIHADIGDSLSDDSLRWALTAWSRRYRP</sequence>
<dbReference type="EMBL" id="MVHF01000058">
    <property type="protein sequence ID" value="ORA24157.1"/>
    <property type="molecule type" value="Genomic_DNA"/>
</dbReference>
<dbReference type="OrthoDB" id="4764223at2"/>
<comment type="caution">
    <text evidence="2">The sequence shown here is derived from an EMBL/GenBank/DDBJ whole genome shotgun (WGS) entry which is preliminary data.</text>
</comment>
<evidence type="ECO:0000313" key="2">
    <source>
        <dbReference type="EMBL" id="ORA24157.1"/>
    </source>
</evidence>
<protein>
    <submittedName>
        <fullName evidence="2">Uncharacterized protein</fullName>
    </submittedName>
</protein>
<evidence type="ECO:0000256" key="1">
    <source>
        <dbReference type="SAM" id="Phobius"/>
    </source>
</evidence>
<gene>
    <name evidence="2" type="ORF">BST13_34420</name>
</gene>
<name>A0A1X0A244_9MYCO</name>
<dbReference type="AlphaFoldDB" id="A0A1X0A244"/>
<accession>A0A1X0A244</accession>